<dbReference type="InterPro" id="IPR040079">
    <property type="entry name" value="Glutathione_S-Trfase"/>
</dbReference>
<dbReference type="FunFam" id="1.20.1050.10:FF:000030">
    <property type="entry name" value="Glutathione S-transferase S1"/>
    <property type="match status" value="1"/>
</dbReference>
<dbReference type="InterPro" id="IPR036282">
    <property type="entry name" value="Glutathione-S-Trfase_C_sf"/>
</dbReference>
<feature type="domain" description="GST C-terminal" evidence="5">
    <location>
        <begin position="90"/>
        <end position="216"/>
    </location>
</feature>
<dbReference type="PANTHER" id="PTHR11571:SF224">
    <property type="entry name" value="HEMATOPOIETIC PROSTAGLANDIN D SYNTHASE"/>
    <property type="match status" value="1"/>
</dbReference>
<dbReference type="InterPro" id="IPR050213">
    <property type="entry name" value="GST_superfamily"/>
</dbReference>
<dbReference type="Proteomes" id="UP000230750">
    <property type="component" value="Unassembled WGS sequence"/>
</dbReference>
<dbReference type="SFLD" id="SFLDG00363">
    <property type="entry name" value="AMPS_(cytGST):_Alpha-__Mu-__Pi"/>
    <property type="match status" value="1"/>
</dbReference>
<proteinExistence type="predicted"/>
<dbReference type="SUPFAM" id="SSF47616">
    <property type="entry name" value="GST C-terminal domain-like"/>
    <property type="match status" value="1"/>
</dbReference>
<evidence type="ECO:0000313" key="6">
    <source>
        <dbReference type="EMBL" id="PIK59232.1"/>
    </source>
</evidence>
<dbReference type="EC" id="2.5.1.18" evidence="1"/>
<protein>
    <recommendedName>
        <fullName evidence="1">glutathione transferase</fullName>
        <ecNumber evidence="1">2.5.1.18</ecNumber>
    </recommendedName>
</protein>
<keyword evidence="2" id="KW-0808">Transferase</keyword>
<organism evidence="6 7">
    <name type="scientific">Stichopus japonicus</name>
    <name type="common">Sea cucumber</name>
    <dbReference type="NCBI Taxonomy" id="307972"/>
    <lineage>
        <taxon>Eukaryota</taxon>
        <taxon>Metazoa</taxon>
        <taxon>Echinodermata</taxon>
        <taxon>Eleutherozoa</taxon>
        <taxon>Echinozoa</taxon>
        <taxon>Holothuroidea</taxon>
        <taxon>Aspidochirotacea</taxon>
        <taxon>Aspidochirotida</taxon>
        <taxon>Stichopodidae</taxon>
        <taxon>Apostichopus</taxon>
    </lineage>
</organism>
<dbReference type="GO" id="GO:0006749">
    <property type="term" value="P:glutathione metabolic process"/>
    <property type="evidence" value="ECO:0007669"/>
    <property type="project" value="TreeGrafter"/>
</dbReference>
<dbReference type="PROSITE" id="PS50405">
    <property type="entry name" value="GST_CTER"/>
    <property type="match status" value="1"/>
</dbReference>
<evidence type="ECO:0000259" key="4">
    <source>
        <dbReference type="PROSITE" id="PS50404"/>
    </source>
</evidence>
<dbReference type="OrthoDB" id="414243at2759"/>
<dbReference type="InterPro" id="IPR010987">
    <property type="entry name" value="Glutathione-S-Trfase_C-like"/>
</dbReference>
<dbReference type="Pfam" id="PF14497">
    <property type="entry name" value="GST_C_3"/>
    <property type="match status" value="1"/>
</dbReference>
<sequence length="216" mass="25436">MNIVMAQYKLTYFNAKGRGEPARYMFHLAGVDFEDFRIELQDWEEWKPKMQAINPMGKLPILEIDGEIRVFQSNAINRYLARIFGFWGSNAQEQAQIDVIYETLIELLTPLYPIYAEKDEEKKNEMLKKFKDENVEETLKNIDKLWESNNKCGDYLVGDKISLADIFFFTYVNDILTRFLPDFNLNGHPKLKALAERVAAKPQIEKWLKERPVTER</sequence>
<dbReference type="Pfam" id="PF02798">
    <property type="entry name" value="GST_N"/>
    <property type="match status" value="1"/>
</dbReference>
<dbReference type="PANTHER" id="PTHR11571">
    <property type="entry name" value="GLUTATHIONE S-TRANSFERASE"/>
    <property type="match status" value="1"/>
</dbReference>
<dbReference type="InterPro" id="IPR004045">
    <property type="entry name" value="Glutathione_S-Trfase_N"/>
</dbReference>
<feature type="domain" description="GST N-terminal" evidence="4">
    <location>
        <begin position="6"/>
        <end position="88"/>
    </location>
</feature>
<dbReference type="CDD" id="cd03192">
    <property type="entry name" value="GST_C_Sigma_like"/>
    <property type="match status" value="1"/>
</dbReference>
<gene>
    <name evidence="6" type="ORF">BSL78_03871</name>
</gene>
<dbReference type="Gene3D" id="1.20.1050.10">
    <property type="match status" value="1"/>
</dbReference>
<dbReference type="AlphaFoldDB" id="A0A2G8LG72"/>
<name>A0A2G8LG72_STIJA</name>
<dbReference type="FunFam" id="3.40.30.10:FF:000035">
    <property type="entry name" value="hematopoietic prostaglandin D synthase"/>
    <property type="match status" value="1"/>
</dbReference>
<comment type="caution">
    <text evidence="6">The sequence shown here is derived from an EMBL/GenBank/DDBJ whole genome shotgun (WGS) entry which is preliminary data.</text>
</comment>
<dbReference type="Gene3D" id="3.40.30.10">
    <property type="entry name" value="Glutaredoxin"/>
    <property type="match status" value="1"/>
</dbReference>
<dbReference type="SUPFAM" id="SSF52833">
    <property type="entry name" value="Thioredoxin-like"/>
    <property type="match status" value="1"/>
</dbReference>
<dbReference type="EMBL" id="MRZV01000089">
    <property type="protein sequence ID" value="PIK59232.1"/>
    <property type="molecule type" value="Genomic_DNA"/>
</dbReference>
<evidence type="ECO:0000256" key="1">
    <source>
        <dbReference type="ARBA" id="ARBA00012452"/>
    </source>
</evidence>
<dbReference type="GO" id="GO:0004364">
    <property type="term" value="F:glutathione transferase activity"/>
    <property type="evidence" value="ECO:0007669"/>
    <property type="project" value="UniProtKB-EC"/>
</dbReference>
<dbReference type="SFLD" id="SFLDS00019">
    <property type="entry name" value="Glutathione_Transferase_(cytos"/>
    <property type="match status" value="1"/>
</dbReference>
<evidence type="ECO:0000259" key="5">
    <source>
        <dbReference type="PROSITE" id="PS50405"/>
    </source>
</evidence>
<dbReference type="InterPro" id="IPR004046">
    <property type="entry name" value="GST_C"/>
</dbReference>
<dbReference type="PROSITE" id="PS50404">
    <property type="entry name" value="GST_NTER"/>
    <property type="match status" value="1"/>
</dbReference>
<comment type="catalytic activity">
    <reaction evidence="3">
        <text>RX + glutathione = an S-substituted glutathione + a halide anion + H(+)</text>
        <dbReference type="Rhea" id="RHEA:16437"/>
        <dbReference type="ChEBI" id="CHEBI:15378"/>
        <dbReference type="ChEBI" id="CHEBI:16042"/>
        <dbReference type="ChEBI" id="CHEBI:17792"/>
        <dbReference type="ChEBI" id="CHEBI:57925"/>
        <dbReference type="ChEBI" id="CHEBI:90779"/>
        <dbReference type="EC" id="2.5.1.18"/>
    </reaction>
</comment>
<evidence type="ECO:0000256" key="3">
    <source>
        <dbReference type="ARBA" id="ARBA00047960"/>
    </source>
</evidence>
<evidence type="ECO:0000256" key="2">
    <source>
        <dbReference type="ARBA" id="ARBA00022679"/>
    </source>
</evidence>
<reference evidence="6 7" key="1">
    <citation type="journal article" date="2017" name="PLoS Biol.">
        <title>The sea cucumber genome provides insights into morphological evolution and visceral regeneration.</title>
        <authorList>
            <person name="Zhang X."/>
            <person name="Sun L."/>
            <person name="Yuan J."/>
            <person name="Sun Y."/>
            <person name="Gao Y."/>
            <person name="Zhang L."/>
            <person name="Li S."/>
            <person name="Dai H."/>
            <person name="Hamel J.F."/>
            <person name="Liu C."/>
            <person name="Yu Y."/>
            <person name="Liu S."/>
            <person name="Lin W."/>
            <person name="Guo K."/>
            <person name="Jin S."/>
            <person name="Xu P."/>
            <person name="Storey K.B."/>
            <person name="Huan P."/>
            <person name="Zhang T."/>
            <person name="Zhou Y."/>
            <person name="Zhang J."/>
            <person name="Lin C."/>
            <person name="Li X."/>
            <person name="Xing L."/>
            <person name="Huo D."/>
            <person name="Sun M."/>
            <person name="Wang L."/>
            <person name="Mercier A."/>
            <person name="Li F."/>
            <person name="Yang H."/>
            <person name="Xiang J."/>
        </authorList>
    </citation>
    <scope>NUCLEOTIDE SEQUENCE [LARGE SCALE GENOMIC DNA]</scope>
    <source>
        <strain evidence="6">Shaxun</strain>
        <tissue evidence="6">Muscle</tissue>
    </source>
</reference>
<dbReference type="SFLD" id="SFLDG01205">
    <property type="entry name" value="AMPS.1"/>
    <property type="match status" value="1"/>
</dbReference>
<keyword evidence="7" id="KW-1185">Reference proteome</keyword>
<evidence type="ECO:0000313" key="7">
    <source>
        <dbReference type="Proteomes" id="UP000230750"/>
    </source>
</evidence>
<dbReference type="CDD" id="cd03039">
    <property type="entry name" value="GST_N_Sigma_like"/>
    <property type="match status" value="1"/>
</dbReference>
<dbReference type="InterPro" id="IPR036249">
    <property type="entry name" value="Thioredoxin-like_sf"/>
</dbReference>
<dbReference type="STRING" id="307972.A0A2G8LG72"/>
<accession>A0A2G8LG72</accession>